<reference evidence="1" key="1">
    <citation type="submission" date="2021-02" db="EMBL/GenBank/DDBJ databases">
        <authorList>
            <person name="Dougan E. K."/>
            <person name="Rhodes N."/>
            <person name="Thang M."/>
            <person name="Chan C."/>
        </authorList>
    </citation>
    <scope>NUCLEOTIDE SEQUENCE</scope>
</reference>
<dbReference type="Proteomes" id="UP000604046">
    <property type="component" value="Unassembled WGS sequence"/>
</dbReference>
<name>A0A812JSD5_9DINO</name>
<sequence length="409" mass="43346">MLDPWLISVRPHPILLHAALQGALAWSKQLGTADLDHLYGMEVDDSGDVVLAGKTWGSFPGMKNAGDSDLFLGKVGRKVRAEFRGGLLAEVSGADGSQSWLVQKGTDAADGVTKLQVMGKDVFLAGFTAGDMDGHLSDGQEDVVVMKFTGSGDWQWTTQSGSVGSDAVTSMQVDKSGVVYVAGDTLDARKHSGVGDIFLQKYAELWDSHAWSLWEMRHKAWQEGHPAKIPASHGLGDWSFAAAASHQVHAASSPLVFTTEARSMRLGNAFVKKGGLADLPAVSTGSSVLVADPIFPVGEAGETSIAVHPGCPGESEPFLVVKFVAHTAATVTGLLRPLGVARCGGIELWVYKNSNEEAHRTQATMNTDNPYVLPSMDVQMGDEVAVVIGPGDSCRCDHAALSMKLEKPL</sequence>
<accession>A0A812JSD5</accession>
<protein>
    <submittedName>
        <fullName evidence="1">Uncharacterized protein</fullName>
    </submittedName>
</protein>
<evidence type="ECO:0000313" key="2">
    <source>
        <dbReference type="Proteomes" id="UP000604046"/>
    </source>
</evidence>
<evidence type="ECO:0000313" key="1">
    <source>
        <dbReference type="EMBL" id="CAE7212403.1"/>
    </source>
</evidence>
<dbReference type="PANTHER" id="PTHR35580:SF1">
    <property type="entry name" value="PHYTASE-LIKE DOMAIN-CONTAINING PROTEIN"/>
    <property type="match status" value="1"/>
</dbReference>
<keyword evidence="2" id="KW-1185">Reference proteome</keyword>
<comment type="caution">
    <text evidence="1">The sequence shown here is derived from an EMBL/GenBank/DDBJ whole genome shotgun (WGS) entry which is preliminary data.</text>
</comment>
<gene>
    <name evidence="1" type="ORF">SNAT2548_LOCUS7205</name>
</gene>
<dbReference type="AlphaFoldDB" id="A0A812JSD5"/>
<proteinExistence type="predicted"/>
<dbReference type="EMBL" id="CAJNDS010000496">
    <property type="protein sequence ID" value="CAE7212403.1"/>
    <property type="molecule type" value="Genomic_DNA"/>
</dbReference>
<organism evidence="1 2">
    <name type="scientific">Symbiodinium natans</name>
    <dbReference type="NCBI Taxonomy" id="878477"/>
    <lineage>
        <taxon>Eukaryota</taxon>
        <taxon>Sar</taxon>
        <taxon>Alveolata</taxon>
        <taxon>Dinophyceae</taxon>
        <taxon>Suessiales</taxon>
        <taxon>Symbiodiniaceae</taxon>
        <taxon>Symbiodinium</taxon>
    </lineage>
</organism>
<dbReference type="PANTHER" id="PTHR35580">
    <property type="entry name" value="CELL SURFACE GLYCOPROTEIN (S-LAYER PROTEIN)-LIKE PROTEIN"/>
    <property type="match status" value="1"/>
</dbReference>
<dbReference type="InterPro" id="IPR052918">
    <property type="entry name" value="Motility_Chemotaxis_Reg"/>
</dbReference>